<sequence length="917" mass="96089">MSEEWALLGRDELLDRCRAGLADGGGGVLLTGPAGIGKSAVLEVLAGQAAAAGELVLRANSSATEAALPYLALYDLFARAIAERPGLLAPHLRAVLDVALLRTPGDGRPTDQLAIRVAVLELLRALAERQPVLLVLDDVNCLDAASAEVLAFAARRLTGHRIKVAATERVADGGEPGCLELLPEPRTELPVATLPGPVIGELLWARLGITPGAANSERIQAASGGNPYYAMELARAARRAPSPPSPDDPLPVPGRLRGLLADRLAALPEQAVCALLLLAAAARPHPPEAPEQREALAAALAAGVLTRGLGGELRFAHPLLREIIYADATERQRRDCHAQLAEQLGDPLERARHRALASPDRGAALAAELAAAAQVAVHRGAPALAAELSQLAADRTPAEQGDLAAERLLAAARHAHDAGLLDTAKQACAAVLHGPDPAARVGARLLLVELAGNDRAGVPALLDAAEADAAGQPRLRAAVQIARADHALCTGRTEYGLAVLAEAEYHAERSGDLDQQIEVIALRAPIEMQLAPERVLPALRRAGALSAGRPAAAITAAGVQLRCCLVISLLRGGETAEAIEAVNRLRADVEAAGRVKDLGQVLHLAASVHERAGRCAEAHQVGLAGGRLRLELGPTPGPGLVLSAAAELNGGTVERATELADAALRAGQQADDTEWSAYALGLRGRADLLAGRIPQAAEHLLRCRELLRGLGYTDPALFLVDADLVEALALAGQAERAATVLAEARAEAARLDRRVILLGLARAEAVLAGLAGDPRGAADRLRAELPAGHPYPLEAARARLALAELERRSRRRAAARAELATALQAFTAAHCLPWAAYARERLLRLDGPSTELTELERQIVQLVRGGATNRQIAAALHVSVKSVEAGLTRLYRRFGVRDRSGLMERRGLAERRPAARG</sequence>
<dbReference type="InterPro" id="IPR003593">
    <property type="entry name" value="AAA+_ATPase"/>
</dbReference>
<dbReference type="PROSITE" id="PS00622">
    <property type="entry name" value="HTH_LUXR_1"/>
    <property type="match status" value="1"/>
</dbReference>
<dbReference type="InterPro" id="IPR016032">
    <property type="entry name" value="Sig_transdc_resp-reg_C-effctor"/>
</dbReference>
<organism evidence="4 5">
    <name type="scientific">Kitasatospora viridis</name>
    <dbReference type="NCBI Taxonomy" id="281105"/>
    <lineage>
        <taxon>Bacteria</taxon>
        <taxon>Bacillati</taxon>
        <taxon>Actinomycetota</taxon>
        <taxon>Actinomycetes</taxon>
        <taxon>Kitasatosporales</taxon>
        <taxon>Streptomycetaceae</taxon>
        <taxon>Kitasatospora</taxon>
    </lineage>
</organism>
<keyword evidence="2" id="KW-0067">ATP-binding</keyword>
<feature type="domain" description="HTH luxR-type" evidence="3">
    <location>
        <begin position="845"/>
        <end position="907"/>
    </location>
</feature>
<dbReference type="PANTHER" id="PTHR16305:SF35">
    <property type="entry name" value="TRANSCRIPTIONAL ACTIVATOR DOMAIN"/>
    <property type="match status" value="1"/>
</dbReference>
<dbReference type="SMART" id="SM00382">
    <property type="entry name" value="AAA"/>
    <property type="match status" value="1"/>
</dbReference>
<dbReference type="Pfam" id="PF00196">
    <property type="entry name" value="GerE"/>
    <property type="match status" value="1"/>
</dbReference>
<evidence type="ECO:0000256" key="2">
    <source>
        <dbReference type="ARBA" id="ARBA00022840"/>
    </source>
</evidence>
<evidence type="ECO:0000313" key="5">
    <source>
        <dbReference type="Proteomes" id="UP000317940"/>
    </source>
</evidence>
<dbReference type="InterPro" id="IPR011990">
    <property type="entry name" value="TPR-like_helical_dom_sf"/>
</dbReference>
<dbReference type="SUPFAM" id="SSF52540">
    <property type="entry name" value="P-loop containing nucleoside triphosphate hydrolases"/>
    <property type="match status" value="1"/>
</dbReference>
<dbReference type="Gene3D" id="1.10.10.10">
    <property type="entry name" value="Winged helix-like DNA-binding domain superfamily/Winged helix DNA-binding domain"/>
    <property type="match status" value="1"/>
</dbReference>
<dbReference type="Gene3D" id="3.40.50.300">
    <property type="entry name" value="P-loop containing nucleotide triphosphate hydrolases"/>
    <property type="match status" value="1"/>
</dbReference>
<dbReference type="GO" id="GO:0005524">
    <property type="term" value="F:ATP binding"/>
    <property type="evidence" value="ECO:0007669"/>
    <property type="project" value="UniProtKB-KW"/>
</dbReference>
<dbReference type="Gene3D" id="1.25.40.10">
    <property type="entry name" value="Tetratricopeptide repeat domain"/>
    <property type="match status" value="1"/>
</dbReference>
<dbReference type="InterPro" id="IPR041664">
    <property type="entry name" value="AAA_16"/>
</dbReference>
<keyword evidence="1" id="KW-0547">Nucleotide-binding</keyword>
<evidence type="ECO:0000313" key="4">
    <source>
        <dbReference type="EMBL" id="TWF96831.1"/>
    </source>
</evidence>
<dbReference type="Proteomes" id="UP000317940">
    <property type="component" value="Unassembled WGS sequence"/>
</dbReference>
<dbReference type="GO" id="GO:0004016">
    <property type="term" value="F:adenylate cyclase activity"/>
    <property type="evidence" value="ECO:0007669"/>
    <property type="project" value="TreeGrafter"/>
</dbReference>
<dbReference type="Pfam" id="PF13191">
    <property type="entry name" value="AAA_16"/>
    <property type="match status" value="1"/>
</dbReference>
<dbReference type="InterPro" id="IPR027417">
    <property type="entry name" value="P-loop_NTPase"/>
</dbReference>
<evidence type="ECO:0000256" key="1">
    <source>
        <dbReference type="ARBA" id="ARBA00022741"/>
    </source>
</evidence>
<protein>
    <submittedName>
        <fullName evidence="4">Regulatory LuxR family protein</fullName>
    </submittedName>
</protein>
<dbReference type="CDD" id="cd06170">
    <property type="entry name" value="LuxR_C_like"/>
    <property type="match status" value="1"/>
</dbReference>
<comment type="caution">
    <text evidence="4">The sequence shown here is derived from an EMBL/GenBank/DDBJ whole genome shotgun (WGS) entry which is preliminary data.</text>
</comment>
<dbReference type="InterPro" id="IPR036388">
    <property type="entry name" value="WH-like_DNA-bd_sf"/>
</dbReference>
<proteinExistence type="predicted"/>
<name>A0A561UBU9_9ACTN</name>
<dbReference type="OrthoDB" id="3796539at2"/>
<dbReference type="SMART" id="SM00421">
    <property type="entry name" value="HTH_LUXR"/>
    <property type="match status" value="1"/>
</dbReference>
<dbReference type="SUPFAM" id="SSF46894">
    <property type="entry name" value="C-terminal effector domain of the bipartite response regulators"/>
    <property type="match status" value="1"/>
</dbReference>
<keyword evidence="5" id="KW-1185">Reference proteome</keyword>
<dbReference type="InterPro" id="IPR000792">
    <property type="entry name" value="Tscrpt_reg_LuxR_C"/>
</dbReference>
<accession>A0A561UBU9</accession>
<dbReference type="PANTHER" id="PTHR16305">
    <property type="entry name" value="TESTICULAR SOLUBLE ADENYLYL CYCLASE"/>
    <property type="match status" value="1"/>
</dbReference>
<evidence type="ECO:0000259" key="3">
    <source>
        <dbReference type="PROSITE" id="PS50043"/>
    </source>
</evidence>
<dbReference type="RefSeq" id="WP_145903133.1">
    <property type="nucleotide sequence ID" value="NZ_VIWT01000001.1"/>
</dbReference>
<dbReference type="GO" id="GO:0003677">
    <property type="term" value="F:DNA binding"/>
    <property type="evidence" value="ECO:0007669"/>
    <property type="project" value="InterPro"/>
</dbReference>
<reference evidence="4 5" key="1">
    <citation type="submission" date="2019-06" db="EMBL/GenBank/DDBJ databases">
        <title>Sequencing the genomes of 1000 actinobacteria strains.</title>
        <authorList>
            <person name="Klenk H.-P."/>
        </authorList>
    </citation>
    <scope>NUCLEOTIDE SEQUENCE [LARGE SCALE GENOMIC DNA]</scope>
    <source>
        <strain evidence="4 5">DSM 44826</strain>
    </source>
</reference>
<gene>
    <name evidence="4" type="ORF">FHX73_11604</name>
</gene>
<dbReference type="AlphaFoldDB" id="A0A561UBU9"/>
<dbReference type="GO" id="GO:0005737">
    <property type="term" value="C:cytoplasm"/>
    <property type="evidence" value="ECO:0007669"/>
    <property type="project" value="TreeGrafter"/>
</dbReference>
<dbReference type="GO" id="GO:0006355">
    <property type="term" value="P:regulation of DNA-templated transcription"/>
    <property type="evidence" value="ECO:0007669"/>
    <property type="project" value="InterPro"/>
</dbReference>
<dbReference type="EMBL" id="VIWT01000001">
    <property type="protein sequence ID" value="TWF96831.1"/>
    <property type="molecule type" value="Genomic_DNA"/>
</dbReference>
<dbReference type="PROSITE" id="PS50043">
    <property type="entry name" value="HTH_LUXR_2"/>
    <property type="match status" value="1"/>
</dbReference>